<evidence type="ECO:0000256" key="5">
    <source>
        <dbReference type="ARBA" id="ARBA00023277"/>
    </source>
</evidence>
<dbReference type="Pfam" id="PF00759">
    <property type="entry name" value="Glyco_hydro_9"/>
    <property type="match status" value="1"/>
</dbReference>
<name>A0AAD4TGE8_9MAGN</name>
<gene>
    <name evidence="12" type="ORF">MKW98_029840</name>
</gene>
<keyword evidence="5 8" id="KW-0119">Carbohydrate metabolism</keyword>
<dbReference type="InterPro" id="IPR012341">
    <property type="entry name" value="6hp_glycosidase-like_sf"/>
</dbReference>
<keyword evidence="13" id="KW-1185">Reference proteome</keyword>
<evidence type="ECO:0000313" key="12">
    <source>
        <dbReference type="EMBL" id="KAI3959803.1"/>
    </source>
</evidence>
<evidence type="ECO:0000256" key="6">
    <source>
        <dbReference type="ARBA" id="ARBA00023295"/>
    </source>
</evidence>
<accession>A0AAD4TGE8</accession>
<comment type="catalytic activity">
    <reaction evidence="1 9">
        <text>Endohydrolysis of (1-&gt;4)-beta-D-glucosidic linkages in cellulose, lichenin and cereal beta-D-glucans.</text>
        <dbReference type="EC" id="3.2.1.4"/>
    </reaction>
</comment>
<evidence type="ECO:0000256" key="2">
    <source>
        <dbReference type="ARBA" id="ARBA00007072"/>
    </source>
</evidence>
<feature type="region of interest" description="Disordered" evidence="10">
    <location>
        <begin position="201"/>
        <end position="220"/>
    </location>
</feature>
<evidence type="ECO:0000313" key="13">
    <source>
        <dbReference type="Proteomes" id="UP001202328"/>
    </source>
</evidence>
<proteinExistence type="inferred from homology"/>
<dbReference type="InterPro" id="IPR018221">
    <property type="entry name" value="Glyco_hydro_9_His_AS"/>
</dbReference>
<keyword evidence="3 8" id="KW-0378">Hydrolase</keyword>
<dbReference type="EMBL" id="JAJJMB010000969">
    <property type="protein sequence ID" value="KAI3959803.1"/>
    <property type="molecule type" value="Genomic_DNA"/>
</dbReference>
<comment type="caution">
    <text evidence="12">The sequence shown here is derived from an EMBL/GenBank/DDBJ whole genome shotgun (WGS) entry which is preliminary data.</text>
</comment>
<dbReference type="InterPro" id="IPR001701">
    <property type="entry name" value="Glyco_hydro_9"/>
</dbReference>
<protein>
    <recommendedName>
        <fullName evidence="9">Endoglucanase</fullName>
        <ecNumber evidence="9">3.2.1.4</ecNumber>
    </recommendedName>
</protein>
<reference evidence="12" key="1">
    <citation type="submission" date="2022-04" db="EMBL/GenBank/DDBJ databases">
        <title>A functionally conserved STORR gene fusion in Papaver species that diverged 16.8 million years ago.</title>
        <authorList>
            <person name="Catania T."/>
        </authorList>
    </citation>
    <scope>NUCLEOTIDE SEQUENCE</scope>
    <source>
        <strain evidence="12">S-188037</strain>
    </source>
</reference>
<sequence length="220" mass="24145">MLRIYYDISAGNACSYLRQFDVFNYTRGGMVILNPGGRRHLQYLASTAFIASLFAAYLNAEKVPVWKCGPQYVNADELRNFSRSQMQYILGANPSSYSFLVGYGTRFPLHVHHRAASIPLDGHKYNCSSGRMWLTTPNPNPYNITGAMVGGPDSDDRFHDIRGLPDYTEPSLVGNAALVAALASISTSGGSTVDRNTMFQNVPPLNPVTPAPPAPWKPNI</sequence>
<organism evidence="12 13">
    <name type="scientific">Papaver atlanticum</name>
    <dbReference type="NCBI Taxonomy" id="357466"/>
    <lineage>
        <taxon>Eukaryota</taxon>
        <taxon>Viridiplantae</taxon>
        <taxon>Streptophyta</taxon>
        <taxon>Embryophyta</taxon>
        <taxon>Tracheophyta</taxon>
        <taxon>Spermatophyta</taxon>
        <taxon>Magnoliopsida</taxon>
        <taxon>Ranunculales</taxon>
        <taxon>Papaveraceae</taxon>
        <taxon>Papaveroideae</taxon>
        <taxon>Papaver</taxon>
    </lineage>
</organism>
<feature type="compositionally biased region" description="Pro residues" evidence="10">
    <location>
        <begin position="204"/>
        <end position="220"/>
    </location>
</feature>
<evidence type="ECO:0000256" key="8">
    <source>
        <dbReference type="PROSITE-ProRule" id="PRU10059"/>
    </source>
</evidence>
<dbReference type="Proteomes" id="UP001202328">
    <property type="component" value="Unassembled WGS sequence"/>
</dbReference>
<evidence type="ECO:0000256" key="9">
    <source>
        <dbReference type="RuleBase" id="RU361166"/>
    </source>
</evidence>
<evidence type="ECO:0000256" key="1">
    <source>
        <dbReference type="ARBA" id="ARBA00000966"/>
    </source>
</evidence>
<evidence type="ECO:0000256" key="7">
    <source>
        <dbReference type="ARBA" id="ARBA00023326"/>
    </source>
</evidence>
<keyword evidence="7 8" id="KW-0624">Polysaccharide degradation</keyword>
<evidence type="ECO:0000259" key="11">
    <source>
        <dbReference type="Pfam" id="PF00759"/>
    </source>
</evidence>
<dbReference type="GO" id="GO:0030245">
    <property type="term" value="P:cellulose catabolic process"/>
    <property type="evidence" value="ECO:0007669"/>
    <property type="project" value="UniProtKB-KW"/>
</dbReference>
<dbReference type="PANTHER" id="PTHR22298">
    <property type="entry name" value="ENDO-1,4-BETA-GLUCANASE"/>
    <property type="match status" value="1"/>
</dbReference>
<dbReference type="Gene3D" id="1.50.10.10">
    <property type="match status" value="1"/>
</dbReference>
<dbReference type="EC" id="3.2.1.4" evidence="9"/>
<evidence type="ECO:0000256" key="3">
    <source>
        <dbReference type="ARBA" id="ARBA00022801"/>
    </source>
</evidence>
<dbReference type="SUPFAM" id="SSF48208">
    <property type="entry name" value="Six-hairpin glycosidases"/>
    <property type="match status" value="1"/>
</dbReference>
<dbReference type="InterPro" id="IPR008928">
    <property type="entry name" value="6-hairpin_glycosidase_sf"/>
</dbReference>
<dbReference type="PROSITE" id="PS00592">
    <property type="entry name" value="GH9_2"/>
    <property type="match status" value="1"/>
</dbReference>
<evidence type="ECO:0000256" key="10">
    <source>
        <dbReference type="SAM" id="MobiDB-lite"/>
    </source>
</evidence>
<feature type="active site" evidence="8">
    <location>
        <position position="112"/>
    </location>
</feature>
<keyword evidence="4 9" id="KW-0136">Cellulose degradation</keyword>
<feature type="domain" description="Glycoside hydrolase family 9" evidence="11">
    <location>
        <begin position="8"/>
        <end position="182"/>
    </location>
</feature>
<dbReference type="AlphaFoldDB" id="A0AAD4TGE8"/>
<keyword evidence="6 8" id="KW-0326">Glycosidase</keyword>
<comment type="similarity">
    <text evidence="2 8 9">Belongs to the glycosyl hydrolase 9 (cellulase E) family.</text>
</comment>
<dbReference type="GO" id="GO:0008810">
    <property type="term" value="F:cellulase activity"/>
    <property type="evidence" value="ECO:0007669"/>
    <property type="project" value="UniProtKB-EC"/>
</dbReference>
<evidence type="ECO:0000256" key="4">
    <source>
        <dbReference type="ARBA" id="ARBA00023001"/>
    </source>
</evidence>